<keyword evidence="3" id="KW-1185">Reference proteome</keyword>
<proteinExistence type="predicted"/>
<accession>A0A087LTK3</accession>
<sequence>MDDAGKLRAVRLLHTIIYVVMALSTFALVYSGISGHTGSWLFVPMTLLAIEVLVFVGNGFKCPLTALAVRYGAVRGYAFDTYFPESIMRHTFWFFTSLMVLGLALLCLRWGGLLV</sequence>
<feature type="transmembrane region" description="Helical" evidence="1">
    <location>
        <begin position="12"/>
        <end position="33"/>
    </location>
</feature>
<feature type="transmembrane region" description="Helical" evidence="1">
    <location>
        <begin position="92"/>
        <end position="112"/>
    </location>
</feature>
<evidence type="ECO:0000256" key="1">
    <source>
        <dbReference type="SAM" id="Phobius"/>
    </source>
</evidence>
<dbReference type="Proteomes" id="UP000028981">
    <property type="component" value="Unassembled WGS sequence"/>
</dbReference>
<keyword evidence="1" id="KW-0812">Transmembrane</keyword>
<feature type="transmembrane region" description="Helical" evidence="1">
    <location>
        <begin position="39"/>
        <end position="60"/>
    </location>
</feature>
<dbReference type="OrthoDB" id="573857at2"/>
<organism evidence="2 3">
    <name type="scientific">Devosia riboflavina</name>
    <dbReference type="NCBI Taxonomy" id="46914"/>
    <lineage>
        <taxon>Bacteria</taxon>
        <taxon>Pseudomonadati</taxon>
        <taxon>Pseudomonadota</taxon>
        <taxon>Alphaproteobacteria</taxon>
        <taxon>Hyphomicrobiales</taxon>
        <taxon>Devosiaceae</taxon>
        <taxon>Devosia</taxon>
    </lineage>
</organism>
<reference evidence="2 3" key="1">
    <citation type="submission" date="2014-08" db="EMBL/GenBank/DDBJ databases">
        <authorList>
            <person name="Hassan Y.I."/>
            <person name="Lepp D."/>
            <person name="Zhou T."/>
        </authorList>
    </citation>
    <scope>NUCLEOTIDE SEQUENCE [LARGE SCALE GENOMIC DNA]</scope>
    <source>
        <strain evidence="2 3">IFO13584</strain>
    </source>
</reference>
<evidence type="ECO:0000313" key="2">
    <source>
        <dbReference type="EMBL" id="KFL27956.1"/>
    </source>
</evidence>
<keyword evidence="1" id="KW-0472">Membrane</keyword>
<keyword evidence="1" id="KW-1133">Transmembrane helix</keyword>
<evidence type="ECO:0000313" key="3">
    <source>
        <dbReference type="Proteomes" id="UP000028981"/>
    </source>
</evidence>
<dbReference type="EMBL" id="JQGC01000041">
    <property type="protein sequence ID" value="KFL27956.1"/>
    <property type="molecule type" value="Genomic_DNA"/>
</dbReference>
<gene>
    <name evidence="2" type="ORF">JP75_25105</name>
</gene>
<comment type="caution">
    <text evidence="2">The sequence shown here is derived from an EMBL/GenBank/DDBJ whole genome shotgun (WGS) entry which is preliminary data.</text>
</comment>
<protein>
    <submittedName>
        <fullName evidence="2">Membrane protein</fullName>
    </submittedName>
</protein>
<dbReference type="AlphaFoldDB" id="A0A087LTK3"/>
<name>A0A087LTK3_9HYPH</name>